<dbReference type="EMBL" id="UZAL01028852">
    <property type="protein sequence ID" value="VDP44110.1"/>
    <property type="molecule type" value="Genomic_DNA"/>
</dbReference>
<keyword evidence="16" id="KW-1185">Reference proteome</keyword>
<keyword evidence="9" id="KW-0067">ATP-binding</keyword>
<feature type="region of interest" description="Disordered" evidence="14">
    <location>
        <begin position="519"/>
        <end position="546"/>
    </location>
</feature>
<keyword evidence="4" id="KW-0597">Phosphoprotein</keyword>
<evidence type="ECO:0000256" key="4">
    <source>
        <dbReference type="ARBA" id="ARBA00022553"/>
    </source>
</evidence>
<dbReference type="Gene3D" id="3.30.200.20">
    <property type="entry name" value="Phosphorylase Kinase, domain 1"/>
    <property type="match status" value="1"/>
</dbReference>
<dbReference type="GO" id="GO:0004674">
    <property type="term" value="F:protein serine/threonine kinase activity"/>
    <property type="evidence" value="ECO:0007669"/>
    <property type="project" value="UniProtKB-KW"/>
</dbReference>
<dbReference type="SMART" id="SM00133">
    <property type="entry name" value="S_TK_X"/>
    <property type="match status" value="1"/>
</dbReference>
<dbReference type="STRING" id="31246.A0A183P1U3"/>
<dbReference type="InterPro" id="IPR011009">
    <property type="entry name" value="Kinase-like_dom_sf"/>
</dbReference>
<dbReference type="PROSITE" id="PS50011">
    <property type="entry name" value="PROTEIN_KINASE_DOM"/>
    <property type="match status" value="1"/>
</dbReference>
<evidence type="ECO:0000256" key="6">
    <source>
        <dbReference type="ARBA" id="ARBA00022723"/>
    </source>
</evidence>
<keyword evidence="8" id="KW-0418">Kinase</keyword>
<dbReference type="Pfam" id="PF00069">
    <property type="entry name" value="Pkinase"/>
    <property type="match status" value="1"/>
</dbReference>
<proteinExistence type="inferred from homology"/>
<evidence type="ECO:0000256" key="1">
    <source>
        <dbReference type="ARBA" id="ARBA00005719"/>
    </source>
</evidence>
<dbReference type="GO" id="GO:0031032">
    <property type="term" value="P:actomyosin structure organization"/>
    <property type="evidence" value="ECO:0007669"/>
    <property type="project" value="TreeGrafter"/>
</dbReference>
<dbReference type="PROSITE" id="PS51285">
    <property type="entry name" value="AGC_KINASE_CTER"/>
    <property type="match status" value="1"/>
</dbReference>
<keyword evidence="5" id="KW-0808">Transferase</keyword>
<feature type="coiled-coil region" evidence="13">
    <location>
        <begin position="583"/>
        <end position="632"/>
    </location>
</feature>
<evidence type="ECO:0000256" key="10">
    <source>
        <dbReference type="ARBA" id="ARBA00023054"/>
    </source>
</evidence>
<dbReference type="GO" id="GO:0046872">
    <property type="term" value="F:metal ion binding"/>
    <property type="evidence" value="ECO:0007669"/>
    <property type="project" value="UniProtKB-KW"/>
</dbReference>
<comment type="catalytic activity">
    <reaction evidence="11">
        <text>L-threonyl-[protein] + ATP = O-phospho-L-threonyl-[protein] + ADP + H(+)</text>
        <dbReference type="Rhea" id="RHEA:46608"/>
        <dbReference type="Rhea" id="RHEA-COMP:11060"/>
        <dbReference type="Rhea" id="RHEA-COMP:11605"/>
        <dbReference type="ChEBI" id="CHEBI:15378"/>
        <dbReference type="ChEBI" id="CHEBI:30013"/>
        <dbReference type="ChEBI" id="CHEBI:30616"/>
        <dbReference type="ChEBI" id="CHEBI:61977"/>
        <dbReference type="ChEBI" id="CHEBI:456216"/>
        <dbReference type="EC" id="2.7.11.1"/>
    </reaction>
</comment>
<keyword evidence="10 13" id="KW-0175">Coiled coil</keyword>
<reference evidence="15 16" key="1">
    <citation type="submission" date="2018-11" db="EMBL/GenBank/DDBJ databases">
        <authorList>
            <consortium name="Pathogen Informatics"/>
        </authorList>
    </citation>
    <scope>NUCLEOTIDE SEQUENCE [LARGE SCALE GENOMIC DNA]</scope>
    <source>
        <strain>Denwood</strain>
        <strain evidence="16">Zambia</strain>
    </source>
</reference>
<accession>A0A183P1U3</accession>
<dbReference type="SMART" id="SM00220">
    <property type="entry name" value="S_TKc"/>
    <property type="match status" value="1"/>
</dbReference>
<evidence type="ECO:0000256" key="5">
    <source>
        <dbReference type="ARBA" id="ARBA00022679"/>
    </source>
</evidence>
<name>A0A183P1U3_9TREM</name>
<keyword evidence="7" id="KW-0547">Nucleotide-binding</keyword>
<sequence length="670" mass="76322">MLTMLSKFDDKIPESIVQFYVSEMVLAIDALHQLGYVHRDIKPDNVLLQSSGHIVLADFGSCLKLGENGLVKNNTAVGTPDYISPEILRASEDGHGTYGVECDYWSLGVVMYEMLFGETPFYSENLIETYSHIMNFEKHFTIPTDCVKISESACDLMRHLICDRKRRFGRNGIDELKGHAFFNGIDWEHIHEQNPPYIPEVTSPDDTSNFDIEQSSRNHEGPPLGPIFRGCQVACIGFTFTNNSPLNELGPTHYRMTSKDKSECPEEISKPKSSDAHVLNDINLPSDHSEILNPSNASKYSSETHEPALIEVIEGLRTKCENYEMQITELKGTLSCYRESKGDQVSVKSESDPTTINLEKQDVSSGDTSTVNTTTRQVEILSQKLKESEAQNQLISATVDLLRNELSEQHELREKLQSEVRAFEEENETLCKRAADAQLAIRLLESEHSEFHLHITSTSVYFDLCTNQLLSELARLRGELASHREYDNHTVLNDVRDLLHKNESRSLENGIKCHNISISSSSSSSSTNLVNGTQHSHINNHSSDSDLRERLYESETKLKRVMENLIAMRHEAQSLKLGWESEQKEWMKERELLEEKIKIAVNQKTIALEDELTTLKENNAELENNIANWERHLFELNQWVDDEREAKEKLHVSVVFIFTVVMFQVVTFLL</sequence>
<evidence type="ECO:0000256" key="13">
    <source>
        <dbReference type="SAM" id="Coils"/>
    </source>
</evidence>
<evidence type="ECO:0000256" key="14">
    <source>
        <dbReference type="SAM" id="MobiDB-lite"/>
    </source>
</evidence>
<comment type="catalytic activity">
    <reaction evidence="12">
        <text>L-seryl-[protein] + ATP = O-phospho-L-seryl-[protein] + ADP + H(+)</text>
        <dbReference type="Rhea" id="RHEA:17989"/>
        <dbReference type="Rhea" id="RHEA-COMP:9863"/>
        <dbReference type="Rhea" id="RHEA-COMP:11604"/>
        <dbReference type="ChEBI" id="CHEBI:15378"/>
        <dbReference type="ChEBI" id="CHEBI:29999"/>
        <dbReference type="ChEBI" id="CHEBI:30616"/>
        <dbReference type="ChEBI" id="CHEBI:83421"/>
        <dbReference type="ChEBI" id="CHEBI:456216"/>
        <dbReference type="EC" id="2.7.11.1"/>
    </reaction>
</comment>
<keyword evidence="3" id="KW-0723">Serine/threonine-protein kinase</keyword>
<evidence type="ECO:0000313" key="15">
    <source>
        <dbReference type="EMBL" id="VDP44110.1"/>
    </source>
</evidence>
<evidence type="ECO:0000256" key="11">
    <source>
        <dbReference type="ARBA" id="ARBA00047899"/>
    </source>
</evidence>
<dbReference type="PANTHER" id="PTHR22988">
    <property type="entry name" value="MYOTONIC DYSTROPHY S/T KINASE-RELATED"/>
    <property type="match status" value="1"/>
</dbReference>
<dbReference type="GO" id="GO:0005737">
    <property type="term" value="C:cytoplasm"/>
    <property type="evidence" value="ECO:0007669"/>
    <property type="project" value="TreeGrafter"/>
</dbReference>
<dbReference type="EC" id="2.7.11.1" evidence="2"/>
<dbReference type="InterPro" id="IPR050839">
    <property type="entry name" value="Rho-assoc_Ser/Thr_Kinase"/>
</dbReference>
<dbReference type="AlphaFoldDB" id="A0A183P1U3"/>
<dbReference type="InterPro" id="IPR000719">
    <property type="entry name" value="Prot_kinase_dom"/>
</dbReference>
<dbReference type="FunFam" id="1.10.510.10:FF:000014">
    <property type="entry name" value="Non-specific serine/threonine protein kinase"/>
    <property type="match status" value="1"/>
</dbReference>
<comment type="similarity">
    <text evidence="1">Belongs to the protein kinase superfamily. AGC Ser/Thr protein kinase family. DMPK subfamily.</text>
</comment>
<dbReference type="InterPro" id="IPR008271">
    <property type="entry name" value="Ser/Thr_kinase_AS"/>
</dbReference>
<evidence type="ECO:0000256" key="2">
    <source>
        <dbReference type="ARBA" id="ARBA00012513"/>
    </source>
</evidence>
<dbReference type="Gene3D" id="1.10.510.10">
    <property type="entry name" value="Transferase(Phosphotransferase) domain 1"/>
    <property type="match status" value="1"/>
</dbReference>
<dbReference type="PANTHER" id="PTHR22988:SF71">
    <property type="entry name" value="CITRON RHO-INTERACTING KINASE"/>
    <property type="match status" value="1"/>
</dbReference>
<gene>
    <name evidence="15" type="ORF">SMTD_LOCUS8329</name>
</gene>
<evidence type="ECO:0000256" key="12">
    <source>
        <dbReference type="ARBA" id="ARBA00048679"/>
    </source>
</evidence>
<organism evidence="15 16">
    <name type="scientific">Schistosoma mattheei</name>
    <dbReference type="NCBI Taxonomy" id="31246"/>
    <lineage>
        <taxon>Eukaryota</taxon>
        <taxon>Metazoa</taxon>
        <taxon>Spiralia</taxon>
        <taxon>Lophotrochozoa</taxon>
        <taxon>Platyhelminthes</taxon>
        <taxon>Trematoda</taxon>
        <taxon>Digenea</taxon>
        <taxon>Strigeidida</taxon>
        <taxon>Schistosomatoidea</taxon>
        <taxon>Schistosomatidae</taxon>
        <taxon>Schistosoma</taxon>
    </lineage>
</organism>
<dbReference type="Proteomes" id="UP000269396">
    <property type="component" value="Unassembled WGS sequence"/>
</dbReference>
<evidence type="ECO:0000256" key="3">
    <source>
        <dbReference type="ARBA" id="ARBA00022527"/>
    </source>
</evidence>
<dbReference type="GO" id="GO:0005856">
    <property type="term" value="C:cytoskeleton"/>
    <property type="evidence" value="ECO:0007669"/>
    <property type="project" value="TreeGrafter"/>
</dbReference>
<dbReference type="GO" id="GO:0005524">
    <property type="term" value="F:ATP binding"/>
    <property type="evidence" value="ECO:0007669"/>
    <property type="project" value="UniProtKB-KW"/>
</dbReference>
<dbReference type="PROSITE" id="PS00108">
    <property type="entry name" value="PROTEIN_KINASE_ST"/>
    <property type="match status" value="1"/>
</dbReference>
<dbReference type="SUPFAM" id="SSF56112">
    <property type="entry name" value="Protein kinase-like (PK-like)"/>
    <property type="match status" value="1"/>
</dbReference>
<dbReference type="InterPro" id="IPR000961">
    <property type="entry name" value="AGC-kinase_C"/>
</dbReference>
<evidence type="ECO:0000256" key="9">
    <source>
        <dbReference type="ARBA" id="ARBA00022840"/>
    </source>
</evidence>
<evidence type="ECO:0000313" key="16">
    <source>
        <dbReference type="Proteomes" id="UP000269396"/>
    </source>
</evidence>
<keyword evidence="6" id="KW-0479">Metal-binding</keyword>
<feature type="coiled-coil region" evidence="13">
    <location>
        <begin position="371"/>
        <end position="433"/>
    </location>
</feature>
<evidence type="ECO:0000256" key="7">
    <source>
        <dbReference type="ARBA" id="ARBA00022741"/>
    </source>
</evidence>
<evidence type="ECO:0000256" key="8">
    <source>
        <dbReference type="ARBA" id="ARBA00022777"/>
    </source>
</evidence>
<protein>
    <recommendedName>
        <fullName evidence="2">non-specific serine/threonine protein kinase</fullName>
        <ecNumber evidence="2">2.7.11.1</ecNumber>
    </recommendedName>
</protein>